<evidence type="ECO:0000313" key="1">
    <source>
        <dbReference type="EMBL" id="CAD7247079.1"/>
    </source>
</evidence>
<dbReference type="AlphaFoldDB" id="A0A7R8XCE0"/>
<sequence length="856" mass="96339">MTRDDAGVLRVELRDAVEFDDAIRNRNYPRGGKYAWIFKKMIPCNSNSPTETTRHHIIPNNILEDAVLDYGISEPGITAAEAGKRRETLRASLQNFVNQESMRSIIESELDDNGQLKHQEDVGPFLHAAYSNNPNNLVRGPKAELRANDPGSKHDEEIGNLQTHEHQAAVNQFYDAPSTEKIDRFGNLPATIPVDWSIPPGEENYVANQPAGTTGRENSTLRGYQLSPTPPSVVTATVEIGVQNSRRRNHLRGMATQNFIKTGFELGTYSVLLVPRVLTAEGAQRSGVYVHTDGLHLDEIKWFEDMDWGRDRVLIPTLKTSSFAEDIDNGVQVMYVKHGPNDEVGHAYYMESNGQFSEAPSAGYDSAFAAFSKILESNGISKCVGDLRVEAADLIESNSASFLKVLSAENWIRKTNPDSANKLLFTAGLKRDAQGILRVEPDDAVEFDKAIREQNYPRGGKYARIFKKKIPCNPNSPTETTRHHIIPNNILEDRVRDYGISEPGITAAEVGKRRETLRASLQNFVNQESMRSIIESQLDDKGQLKHQADVGPFLHAAYSNNPNNLVRGPEAKLRANDPGSEHDKEIGNLQTHEHQAAVNQFYDAPSTEKIDRFGNLPATIPVDWSIPPGEENYVANQGSLDNRHGMMKDFNRKNHLRGMATQNFIKTGFEQGTYSVLLVPRVLTAEGAQRSGVYVHTDGLHLDEIKWFEDMDWGRDRVLIPTLKTSSFADWQDAEPCYPDATVTTVEQVSFREALKLMTVDIWCNMEYFLANRDEMEKDLGRKLPNLDLDDKDLLKQLEDELFYKQSVKIFGREEGDDEKSAVTFTDFRHLFFDGNERFGTARHGKHYVVFFHVTG</sequence>
<organism evidence="1">
    <name type="scientific">Darwinula stevensoni</name>
    <dbReference type="NCBI Taxonomy" id="69355"/>
    <lineage>
        <taxon>Eukaryota</taxon>
        <taxon>Metazoa</taxon>
        <taxon>Ecdysozoa</taxon>
        <taxon>Arthropoda</taxon>
        <taxon>Crustacea</taxon>
        <taxon>Oligostraca</taxon>
        <taxon>Ostracoda</taxon>
        <taxon>Podocopa</taxon>
        <taxon>Podocopida</taxon>
        <taxon>Darwinulocopina</taxon>
        <taxon>Darwinuloidea</taxon>
        <taxon>Darwinulidae</taxon>
        <taxon>Darwinula</taxon>
    </lineage>
</organism>
<accession>A0A7R8XCE0</accession>
<proteinExistence type="predicted"/>
<gene>
    <name evidence="1" type="ORF">DSTB1V02_LOCUS6917</name>
</gene>
<dbReference type="EMBL" id="LR900846">
    <property type="protein sequence ID" value="CAD7247079.1"/>
    <property type="molecule type" value="Genomic_DNA"/>
</dbReference>
<protein>
    <submittedName>
        <fullName evidence="1">Uncharacterized protein</fullName>
    </submittedName>
</protein>
<dbReference type="Proteomes" id="UP000677054">
    <property type="component" value="Unassembled WGS sequence"/>
</dbReference>
<evidence type="ECO:0000313" key="2">
    <source>
        <dbReference type="Proteomes" id="UP000677054"/>
    </source>
</evidence>
<dbReference type="EMBL" id="CAJPEV010001329">
    <property type="protein sequence ID" value="CAG0892076.1"/>
    <property type="molecule type" value="Genomic_DNA"/>
</dbReference>
<reference evidence="1" key="1">
    <citation type="submission" date="2020-11" db="EMBL/GenBank/DDBJ databases">
        <authorList>
            <person name="Tran Van P."/>
        </authorList>
    </citation>
    <scope>NUCLEOTIDE SEQUENCE</scope>
</reference>
<keyword evidence="2" id="KW-1185">Reference proteome</keyword>
<name>A0A7R8XCE0_9CRUS</name>